<dbReference type="OrthoDB" id="6363126at2759"/>
<evidence type="ECO:0000313" key="2">
    <source>
        <dbReference type="Proteomes" id="UP000694843"/>
    </source>
</evidence>
<feature type="chain" id="PRO_5034563840" evidence="1">
    <location>
        <begin position="24"/>
        <end position="238"/>
    </location>
</feature>
<evidence type="ECO:0000256" key="1">
    <source>
        <dbReference type="SAM" id="SignalP"/>
    </source>
</evidence>
<protein>
    <submittedName>
        <fullName evidence="3">Uncharacterized protein LOC108677853</fullName>
    </submittedName>
</protein>
<name>A0A8B7P8Y9_HYAAZ</name>
<dbReference type="SUPFAM" id="SSF47240">
    <property type="entry name" value="Ferritin-like"/>
    <property type="match status" value="1"/>
</dbReference>
<accession>A0A8B7P8Y9</accession>
<dbReference type="Proteomes" id="UP000694843">
    <property type="component" value="Unplaced"/>
</dbReference>
<keyword evidence="2" id="KW-1185">Reference proteome</keyword>
<dbReference type="KEGG" id="hazt:108677853"/>
<dbReference type="InterPro" id="IPR009078">
    <property type="entry name" value="Ferritin-like_SF"/>
</dbReference>
<proteinExistence type="predicted"/>
<dbReference type="GeneID" id="108677853"/>
<dbReference type="InterPro" id="IPR012347">
    <property type="entry name" value="Ferritin-like"/>
</dbReference>
<evidence type="ECO:0000313" key="3">
    <source>
        <dbReference type="RefSeq" id="XP_018021641.1"/>
    </source>
</evidence>
<dbReference type="Gene3D" id="1.20.1260.10">
    <property type="match status" value="1"/>
</dbReference>
<keyword evidence="1" id="KW-0732">Signal</keyword>
<dbReference type="AlphaFoldDB" id="A0A8B7P8Y9"/>
<sequence length="238" mass="27168">MMMTGIIKGVLLLSLLAFGGGQASVQVLNTKVSSFFDEHYEDYLKHMKAHFDNSLDYLFTSNAFADQSFERPGMGKILREASDRHWQLGINALKKYLQRGGDTPDLNTASNSISAYGFISDEPAQLRREEIFKRAFEFTGENLLKSDHKDTPDFPATYLKTLEEVTQDSKDMVVALNLLHKGSTQRHGNGPYDADMAHFLEEKMEQEVEVLRKFKNLHTTLDKMKELGLARHFFDQHL</sequence>
<gene>
    <name evidence="3" type="primary">LOC108677853</name>
</gene>
<dbReference type="RefSeq" id="XP_018021641.1">
    <property type="nucleotide sequence ID" value="XM_018166152.2"/>
</dbReference>
<feature type="signal peptide" evidence="1">
    <location>
        <begin position="1"/>
        <end position="23"/>
    </location>
</feature>
<reference evidence="3" key="1">
    <citation type="submission" date="2025-08" db="UniProtKB">
        <authorList>
            <consortium name="RefSeq"/>
        </authorList>
    </citation>
    <scope>IDENTIFICATION</scope>
    <source>
        <tissue evidence="3">Whole organism</tissue>
    </source>
</reference>
<organism evidence="2 3">
    <name type="scientific">Hyalella azteca</name>
    <name type="common">Amphipod</name>
    <dbReference type="NCBI Taxonomy" id="294128"/>
    <lineage>
        <taxon>Eukaryota</taxon>
        <taxon>Metazoa</taxon>
        <taxon>Ecdysozoa</taxon>
        <taxon>Arthropoda</taxon>
        <taxon>Crustacea</taxon>
        <taxon>Multicrustacea</taxon>
        <taxon>Malacostraca</taxon>
        <taxon>Eumalacostraca</taxon>
        <taxon>Peracarida</taxon>
        <taxon>Amphipoda</taxon>
        <taxon>Senticaudata</taxon>
        <taxon>Talitrida</taxon>
        <taxon>Talitroidea</taxon>
        <taxon>Hyalellidae</taxon>
        <taxon>Hyalella</taxon>
    </lineage>
</organism>